<dbReference type="Proteomes" id="UP000011713">
    <property type="component" value="Unassembled WGS sequence"/>
</dbReference>
<dbReference type="InParanoid" id="M4BDT9"/>
<protein>
    <recommendedName>
        <fullName evidence="1">Malic enzyme NAD-binding domain-containing protein</fullName>
    </recommendedName>
</protein>
<dbReference type="GO" id="GO:0004473">
    <property type="term" value="F:malate dehydrogenase (decarboxylating) (NADP+) activity"/>
    <property type="evidence" value="ECO:0007669"/>
    <property type="project" value="TreeGrafter"/>
</dbReference>
<proteinExistence type="predicted"/>
<dbReference type="SUPFAM" id="SSF51735">
    <property type="entry name" value="NAD(P)-binding Rossmann-fold domains"/>
    <property type="match status" value="1"/>
</dbReference>
<organism evidence="2 3">
    <name type="scientific">Hyaloperonospora arabidopsidis (strain Emoy2)</name>
    <name type="common">Downy mildew agent</name>
    <name type="synonym">Peronospora arabidopsidis</name>
    <dbReference type="NCBI Taxonomy" id="559515"/>
    <lineage>
        <taxon>Eukaryota</taxon>
        <taxon>Sar</taxon>
        <taxon>Stramenopiles</taxon>
        <taxon>Oomycota</taxon>
        <taxon>Peronosporomycetes</taxon>
        <taxon>Peronosporales</taxon>
        <taxon>Peronosporaceae</taxon>
        <taxon>Hyaloperonospora</taxon>
    </lineage>
</organism>
<dbReference type="InterPro" id="IPR012302">
    <property type="entry name" value="Malic_NAD-bd"/>
</dbReference>
<dbReference type="VEuPathDB" id="FungiDB:HpaG804456"/>
<dbReference type="AlphaFoldDB" id="M4BDT9"/>
<dbReference type="GO" id="GO:0006108">
    <property type="term" value="P:malate metabolic process"/>
    <property type="evidence" value="ECO:0007669"/>
    <property type="project" value="TreeGrafter"/>
</dbReference>
<keyword evidence="3" id="KW-1185">Reference proteome</keyword>
<dbReference type="SMART" id="SM00919">
    <property type="entry name" value="Malic_M"/>
    <property type="match status" value="1"/>
</dbReference>
<dbReference type="EnsemblProtists" id="HpaT804456">
    <property type="protein sequence ID" value="HpaP804456"/>
    <property type="gene ID" value="HpaG804456"/>
</dbReference>
<name>M4BDT9_HYAAE</name>
<dbReference type="eggNOG" id="KOG1257">
    <property type="taxonomic scope" value="Eukaryota"/>
</dbReference>
<reference evidence="3" key="1">
    <citation type="journal article" date="2010" name="Science">
        <title>Signatures of adaptation to obligate biotrophy in the Hyaloperonospora arabidopsidis genome.</title>
        <authorList>
            <person name="Baxter L."/>
            <person name="Tripathy S."/>
            <person name="Ishaque N."/>
            <person name="Boot N."/>
            <person name="Cabral A."/>
            <person name="Kemen E."/>
            <person name="Thines M."/>
            <person name="Ah-Fong A."/>
            <person name="Anderson R."/>
            <person name="Badejoko W."/>
            <person name="Bittner-Eddy P."/>
            <person name="Boore J.L."/>
            <person name="Chibucos M.C."/>
            <person name="Coates M."/>
            <person name="Dehal P."/>
            <person name="Delehaunty K."/>
            <person name="Dong S."/>
            <person name="Downton P."/>
            <person name="Dumas B."/>
            <person name="Fabro G."/>
            <person name="Fronick C."/>
            <person name="Fuerstenberg S.I."/>
            <person name="Fulton L."/>
            <person name="Gaulin E."/>
            <person name="Govers F."/>
            <person name="Hughes L."/>
            <person name="Humphray S."/>
            <person name="Jiang R.H."/>
            <person name="Judelson H."/>
            <person name="Kamoun S."/>
            <person name="Kyung K."/>
            <person name="Meijer H."/>
            <person name="Minx P."/>
            <person name="Morris P."/>
            <person name="Nelson J."/>
            <person name="Phuntumart V."/>
            <person name="Qutob D."/>
            <person name="Rehmany A."/>
            <person name="Rougon-Cardoso A."/>
            <person name="Ryden P."/>
            <person name="Torto-Alalibo T."/>
            <person name="Studholme D."/>
            <person name="Wang Y."/>
            <person name="Win J."/>
            <person name="Wood J."/>
            <person name="Clifton S.W."/>
            <person name="Rogers J."/>
            <person name="Van den Ackerveken G."/>
            <person name="Jones J.D."/>
            <person name="McDowell J.M."/>
            <person name="Beynon J."/>
            <person name="Tyler B.M."/>
        </authorList>
    </citation>
    <scope>NUCLEOTIDE SEQUENCE [LARGE SCALE GENOMIC DNA]</scope>
    <source>
        <strain evidence="3">Emoy2</strain>
    </source>
</reference>
<dbReference type="Pfam" id="PF03949">
    <property type="entry name" value="Malic_M"/>
    <property type="match status" value="1"/>
</dbReference>
<feature type="domain" description="Malic enzyme NAD-binding" evidence="1">
    <location>
        <begin position="1"/>
        <end position="181"/>
    </location>
</feature>
<dbReference type="InterPro" id="IPR036291">
    <property type="entry name" value="NAD(P)-bd_dom_sf"/>
</dbReference>
<dbReference type="PANTHER" id="PTHR23406:SF90">
    <property type="entry name" value="MALIC ENZYME-RELATED"/>
    <property type="match status" value="1"/>
</dbReference>
<dbReference type="GO" id="GO:0009507">
    <property type="term" value="C:chloroplast"/>
    <property type="evidence" value="ECO:0007669"/>
    <property type="project" value="TreeGrafter"/>
</dbReference>
<accession>M4BDT9</accession>
<dbReference type="Gene3D" id="3.40.50.720">
    <property type="entry name" value="NAD(P)-binding Rossmann-like Domain"/>
    <property type="match status" value="1"/>
</dbReference>
<dbReference type="OMA" id="AISYYCK"/>
<dbReference type="GO" id="GO:0051287">
    <property type="term" value="F:NAD binding"/>
    <property type="evidence" value="ECO:0007669"/>
    <property type="project" value="InterPro"/>
</dbReference>
<evidence type="ECO:0000259" key="1">
    <source>
        <dbReference type="SMART" id="SM00919"/>
    </source>
</evidence>
<evidence type="ECO:0000313" key="3">
    <source>
        <dbReference type="Proteomes" id="UP000011713"/>
    </source>
</evidence>
<dbReference type="STRING" id="559515.M4BDT9"/>
<dbReference type="HOGENOM" id="CLU_1450272_0_0_1"/>
<reference evidence="2" key="2">
    <citation type="submission" date="2015-06" db="UniProtKB">
        <authorList>
            <consortium name="EnsemblProtists"/>
        </authorList>
    </citation>
    <scope>IDENTIFICATION</scope>
    <source>
        <strain evidence="2">Emoy2</strain>
    </source>
</reference>
<evidence type="ECO:0000313" key="2">
    <source>
        <dbReference type="EnsemblProtists" id="HpaP804456"/>
    </source>
</evidence>
<dbReference type="EMBL" id="JH598169">
    <property type="status" value="NOT_ANNOTATED_CDS"/>
    <property type="molecule type" value="Genomic_DNA"/>
</dbReference>
<dbReference type="PANTHER" id="PTHR23406">
    <property type="entry name" value="MALIC ENZYME-RELATED"/>
    <property type="match status" value="1"/>
</dbReference>
<sequence>MEESRKQIWLVDSRGLVVQSRIESLESHKLPYAHDAPACSNLIDALELIKPTTLIGVCTIAKAFNKDVCQKMCEINRRPIIFALSNPTFKSECTAKEAYTFTDGKCIFASGSPFDPIEINGKLCVPGQGNNSYIFPGVGLGVVAAGLTHVDDEIMIIAAKTGQFGHSFGLGHWLCLPTTDSHPGSFA</sequence>